<sequence length="241" mass="23867">MPALTVVQPTCTGLNAAPTGRLVIEPAASTAWLVITNGSSLFGLNEEDVVAEGDAGVAGDVAVAPGAYDVFAFPLAGEFGELGEWEAFPEVGNFVSRTVTVTAGTCPAVDELTEATRGGFTAPATVGPGGTLVLSGLPAGAVLHAYLFSVPTDLGVATVAADGTLRLTVPAGIAAGTHRVALYRADGTLLGWQYVEVLAAGTGAGTLAVTGADPQAAGLAAALLVAAGGALVLARRRQTAR</sequence>
<evidence type="ECO:0008006" key="4">
    <source>
        <dbReference type="Google" id="ProtNLM"/>
    </source>
</evidence>
<dbReference type="AlphaFoldDB" id="A0A4P7SNZ4"/>
<evidence type="ECO:0000313" key="2">
    <source>
        <dbReference type="EMBL" id="QCB94684.1"/>
    </source>
</evidence>
<keyword evidence="1" id="KW-1133">Transmembrane helix</keyword>
<dbReference type="OrthoDB" id="1016457at2"/>
<accession>A0A4P7SNZ4</accession>
<organism evidence="2 3">
    <name type="scientific">Cellulomonas shaoxiangyii</name>
    <dbReference type="NCBI Taxonomy" id="2566013"/>
    <lineage>
        <taxon>Bacteria</taxon>
        <taxon>Bacillati</taxon>
        <taxon>Actinomycetota</taxon>
        <taxon>Actinomycetes</taxon>
        <taxon>Micrococcales</taxon>
        <taxon>Cellulomonadaceae</taxon>
        <taxon>Cellulomonas</taxon>
    </lineage>
</organism>
<feature type="transmembrane region" description="Helical" evidence="1">
    <location>
        <begin position="216"/>
        <end position="234"/>
    </location>
</feature>
<evidence type="ECO:0000313" key="3">
    <source>
        <dbReference type="Proteomes" id="UP000296469"/>
    </source>
</evidence>
<gene>
    <name evidence="2" type="ORF">E5225_15080</name>
</gene>
<keyword evidence="1" id="KW-0812">Transmembrane</keyword>
<name>A0A4P7SNZ4_9CELL</name>
<dbReference type="Proteomes" id="UP000296469">
    <property type="component" value="Chromosome"/>
</dbReference>
<reference evidence="2 3" key="1">
    <citation type="submission" date="2019-04" db="EMBL/GenBank/DDBJ databases">
        <title>Isolation and identification of Cellulomonas shaoxiangyii sp. Nov. isolated from feces of the Tibetan antelopes (Pantholops hodgsonii) in the Qinghai-Tibet plateau of China.</title>
        <authorList>
            <person name="Tian Z."/>
        </authorList>
    </citation>
    <scope>NUCLEOTIDE SEQUENCE [LARGE SCALE GENOMIC DNA]</scope>
    <source>
        <strain evidence="2 3">Z28</strain>
    </source>
</reference>
<evidence type="ECO:0000256" key="1">
    <source>
        <dbReference type="SAM" id="Phobius"/>
    </source>
</evidence>
<proteinExistence type="predicted"/>
<keyword evidence="3" id="KW-1185">Reference proteome</keyword>
<protein>
    <recommendedName>
        <fullName evidence="4">LPXTG cell wall anchor domain-containing protein</fullName>
    </recommendedName>
</protein>
<keyword evidence="1" id="KW-0472">Membrane</keyword>
<dbReference type="EMBL" id="CP039291">
    <property type="protein sequence ID" value="QCB94684.1"/>
    <property type="molecule type" value="Genomic_DNA"/>
</dbReference>
<dbReference type="KEGG" id="celz:E5225_15080"/>